<dbReference type="Proteomes" id="UP001292094">
    <property type="component" value="Unassembled WGS sequence"/>
</dbReference>
<feature type="region of interest" description="Disordered" evidence="1">
    <location>
        <begin position="244"/>
        <end position="279"/>
    </location>
</feature>
<comment type="caution">
    <text evidence="3">The sequence shown here is derived from an EMBL/GenBank/DDBJ whole genome shotgun (WGS) entry which is preliminary data.</text>
</comment>
<dbReference type="AlphaFoldDB" id="A0AAE1PZA9"/>
<dbReference type="InterPro" id="IPR016181">
    <property type="entry name" value="Acyl_CoA_acyltransferase"/>
</dbReference>
<evidence type="ECO:0000259" key="2">
    <source>
        <dbReference type="Pfam" id="PF08445"/>
    </source>
</evidence>
<dbReference type="InterPro" id="IPR013653">
    <property type="entry name" value="GCN5-like_dom"/>
</dbReference>
<protein>
    <recommendedName>
        <fullName evidence="2">GCN5-related N-acetyltransferase Rv2170-like domain-containing protein</fullName>
    </recommendedName>
</protein>
<proteinExistence type="predicted"/>
<keyword evidence="4" id="KW-1185">Reference proteome</keyword>
<evidence type="ECO:0000256" key="1">
    <source>
        <dbReference type="SAM" id="MobiDB-lite"/>
    </source>
</evidence>
<dbReference type="GO" id="GO:0016747">
    <property type="term" value="F:acyltransferase activity, transferring groups other than amino-acyl groups"/>
    <property type="evidence" value="ECO:0007669"/>
    <property type="project" value="InterPro"/>
</dbReference>
<accession>A0AAE1PZA9</accession>
<reference evidence="3" key="1">
    <citation type="submission" date="2023-11" db="EMBL/GenBank/DDBJ databases">
        <title>Genome assemblies of two species of porcelain crab, Petrolisthes cinctipes and Petrolisthes manimaculis (Anomura: Porcellanidae).</title>
        <authorList>
            <person name="Angst P."/>
        </authorList>
    </citation>
    <scope>NUCLEOTIDE SEQUENCE</scope>
    <source>
        <strain evidence="3">PB745_02</strain>
        <tissue evidence="3">Gill</tissue>
    </source>
</reference>
<dbReference type="Gene3D" id="3.40.630.30">
    <property type="match status" value="1"/>
</dbReference>
<evidence type="ECO:0000313" key="3">
    <source>
        <dbReference type="EMBL" id="KAK4316409.1"/>
    </source>
</evidence>
<name>A0AAE1PZA9_9EUCA</name>
<feature type="domain" description="GCN5-related N-acetyltransferase Rv2170-like" evidence="2">
    <location>
        <begin position="187"/>
        <end position="243"/>
    </location>
</feature>
<feature type="compositionally biased region" description="Basic and acidic residues" evidence="1">
    <location>
        <begin position="261"/>
        <end position="279"/>
    </location>
</feature>
<gene>
    <name evidence="3" type="ORF">Pmani_012425</name>
</gene>
<evidence type="ECO:0000313" key="4">
    <source>
        <dbReference type="Proteomes" id="UP001292094"/>
    </source>
</evidence>
<organism evidence="3 4">
    <name type="scientific">Petrolisthes manimaculis</name>
    <dbReference type="NCBI Taxonomy" id="1843537"/>
    <lineage>
        <taxon>Eukaryota</taxon>
        <taxon>Metazoa</taxon>
        <taxon>Ecdysozoa</taxon>
        <taxon>Arthropoda</taxon>
        <taxon>Crustacea</taxon>
        <taxon>Multicrustacea</taxon>
        <taxon>Malacostraca</taxon>
        <taxon>Eumalacostraca</taxon>
        <taxon>Eucarida</taxon>
        <taxon>Decapoda</taxon>
        <taxon>Pleocyemata</taxon>
        <taxon>Anomura</taxon>
        <taxon>Galatheoidea</taxon>
        <taxon>Porcellanidae</taxon>
        <taxon>Petrolisthes</taxon>
    </lineage>
</organism>
<dbReference type="SUPFAM" id="SSF55729">
    <property type="entry name" value="Acyl-CoA N-acyltransferases (Nat)"/>
    <property type="match status" value="1"/>
</dbReference>
<sequence length="291" mass="32766">MVIHGRGLISDFSFYTLNNSVENHVVLWQDNDKPQHFGVFCRVDEVKQFTEALKQTTLIKREIIVHHTPHYLVKSWIEVGKHKGLQLDLQVGLHRAFVYHPPLQPQQYFCRAGYNVCHLGKAGIQLLLEMSRYNKNDSLEKMCIWSEKIPFVGVYRDPNVAQDTLVDPHNLPLAGDEDLPVCCIGTKLFGTLGMLRTTEEYKRKGLASLVVNVAAEIQTRLGFIPVCHVDVDNVPSRKMMEKLTEGPAARRASNSPQESVGHLKGEIRPSTRKAANHEEAEGLLPLVPCNG</sequence>
<dbReference type="Pfam" id="PF08445">
    <property type="entry name" value="FR47"/>
    <property type="match status" value="1"/>
</dbReference>
<dbReference type="EMBL" id="JAWZYT010001024">
    <property type="protein sequence ID" value="KAK4316409.1"/>
    <property type="molecule type" value="Genomic_DNA"/>
</dbReference>